<organism evidence="15 16">
    <name type="scientific">Maudiozyma barnettii</name>
    <dbReference type="NCBI Taxonomy" id="61262"/>
    <lineage>
        <taxon>Eukaryota</taxon>
        <taxon>Fungi</taxon>
        <taxon>Dikarya</taxon>
        <taxon>Ascomycota</taxon>
        <taxon>Saccharomycotina</taxon>
        <taxon>Saccharomycetes</taxon>
        <taxon>Saccharomycetales</taxon>
        <taxon>Saccharomycetaceae</taxon>
        <taxon>Maudiozyma</taxon>
    </lineage>
</organism>
<evidence type="ECO:0000259" key="14">
    <source>
        <dbReference type="Pfam" id="PF24105"/>
    </source>
</evidence>
<dbReference type="OrthoDB" id="1741719at2759"/>
<dbReference type="RefSeq" id="XP_041406939.1">
    <property type="nucleotide sequence ID" value="XM_041551005.1"/>
</dbReference>
<feature type="region of interest" description="Disordered" evidence="12">
    <location>
        <begin position="538"/>
        <end position="567"/>
    </location>
</feature>
<feature type="compositionally biased region" description="Polar residues" evidence="12">
    <location>
        <begin position="516"/>
        <end position="533"/>
    </location>
</feature>
<dbReference type="InterPro" id="IPR001680">
    <property type="entry name" value="WD40_rpt"/>
</dbReference>
<dbReference type="InterPro" id="IPR055410">
    <property type="entry name" value="Beta-prop_CAF1B_HIR1"/>
</dbReference>
<evidence type="ECO:0000313" key="16">
    <source>
        <dbReference type="Proteomes" id="UP000644660"/>
    </source>
</evidence>
<evidence type="ECO:0000256" key="3">
    <source>
        <dbReference type="ARBA" id="ARBA00022491"/>
    </source>
</evidence>
<dbReference type="InterPro" id="IPR015943">
    <property type="entry name" value="WD40/YVTN_repeat-like_dom_sf"/>
</dbReference>
<dbReference type="FunFam" id="2.130.10.10:FF:001073">
    <property type="entry name" value="Protein HIR"/>
    <property type="match status" value="1"/>
</dbReference>
<comment type="caution">
    <text evidence="15">The sequence shown here is derived from an EMBL/GenBank/DDBJ whole genome shotgun (WGS) entry which is preliminary data.</text>
</comment>
<dbReference type="GO" id="GO:0000417">
    <property type="term" value="C:HIR complex"/>
    <property type="evidence" value="ECO:0007669"/>
    <property type="project" value="UniProtKB-ARBA"/>
</dbReference>
<comment type="function">
    <text evidence="11">Required for replication-independent chromatin assembly and for the periodic repression of histone gene transcription during the cell cycle.</text>
</comment>
<dbReference type="GO" id="GO:0006355">
    <property type="term" value="P:regulation of DNA-templated transcription"/>
    <property type="evidence" value="ECO:0007669"/>
    <property type="project" value="InterPro"/>
</dbReference>
<dbReference type="PANTHER" id="PTHR13831">
    <property type="entry name" value="MEMBER OF THE HIR1 FAMILY OF WD-REPEAT PROTEINS"/>
    <property type="match status" value="1"/>
</dbReference>
<feature type="repeat" description="WD" evidence="10">
    <location>
        <begin position="136"/>
        <end position="177"/>
    </location>
</feature>
<dbReference type="PANTHER" id="PTHR13831:SF0">
    <property type="entry name" value="PROTEIN HIRA"/>
    <property type="match status" value="1"/>
</dbReference>
<dbReference type="Gene3D" id="2.130.10.10">
    <property type="entry name" value="YVTN repeat-like/Quinoprotein amine dehydrogenase"/>
    <property type="match status" value="2"/>
</dbReference>
<dbReference type="SUPFAM" id="SSF50978">
    <property type="entry name" value="WD40 repeat-like"/>
    <property type="match status" value="2"/>
</dbReference>
<keyword evidence="8 11" id="KW-0804">Transcription</keyword>
<feature type="region of interest" description="Disordered" evidence="12">
    <location>
        <begin position="293"/>
        <end position="319"/>
    </location>
</feature>
<feature type="domain" description="CAF1B/HIR1 beta-propeller" evidence="14">
    <location>
        <begin position="75"/>
        <end position="392"/>
    </location>
</feature>
<reference evidence="15 16" key="1">
    <citation type="submission" date="2020-05" db="EMBL/GenBank/DDBJ databases">
        <authorList>
            <person name="Casaregola S."/>
            <person name="Devillers H."/>
            <person name="Grondin C."/>
        </authorList>
    </citation>
    <scope>NUCLEOTIDE SEQUENCE [LARGE SCALE GENOMIC DNA]</scope>
    <source>
        <strain evidence="15 16">CLIB 1767</strain>
    </source>
</reference>
<gene>
    <name evidence="15" type="ORF">KABA2_05S08250</name>
</gene>
<evidence type="ECO:0000256" key="10">
    <source>
        <dbReference type="PROSITE-ProRule" id="PRU00221"/>
    </source>
</evidence>
<evidence type="ECO:0000256" key="4">
    <source>
        <dbReference type="ARBA" id="ARBA00022574"/>
    </source>
</evidence>
<dbReference type="Pfam" id="PF07569">
    <property type="entry name" value="Hira"/>
    <property type="match status" value="1"/>
</dbReference>
<proteinExistence type="inferred from homology"/>
<feature type="region of interest" description="Disordered" evidence="12">
    <location>
        <begin position="442"/>
        <end position="483"/>
    </location>
</feature>
<dbReference type="PROSITE" id="PS50082">
    <property type="entry name" value="WD_REPEATS_2"/>
    <property type="match status" value="4"/>
</dbReference>
<dbReference type="AlphaFoldDB" id="A0A8H2VGE5"/>
<dbReference type="InterPro" id="IPR031120">
    <property type="entry name" value="HIR1-like"/>
</dbReference>
<evidence type="ECO:0000256" key="12">
    <source>
        <dbReference type="SAM" id="MobiDB-lite"/>
    </source>
</evidence>
<accession>A0A8H2VGE5</accession>
<evidence type="ECO:0000256" key="6">
    <source>
        <dbReference type="ARBA" id="ARBA00022853"/>
    </source>
</evidence>
<feature type="compositionally biased region" description="Low complexity" evidence="12">
    <location>
        <begin position="538"/>
        <end position="560"/>
    </location>
</feature>
<dbReference type="FunFam" id="2.130.10.10:FF:000290">
    <property type="entry name" value="Protein HIR"/>
    <property type="match status" value="1"/>
</dbReference>
<evidence type="ECO:0000256" key="1">
    <source>
        <dbReference type="ARBA" id="ARBA00004123"/>
    </source>
</evidence>
<evidence type="ECO:0000256" key="9">
    <source>
        <dbReference type="ARBA" id="ARBA00023242"/>
    </source>
</evidence>
<feature type="compositionally biased region" description="Basic and acidic residues" evidence="12">
    <location>
        <begin position="472"/>
        <end position="483"/>
    </location>
</feature>
<dbReference type="Proteomes" id="UP000644660">
    <property type="component" value="Unassembled WGS sequence"/>
</dbReference>
<comment type="similarity">
    <text evidence="2 11">Belongs to the WD repeat HIR1 family.</text>
</comment>
<feature type="repeat" description="WD" evidence="10">
    <location>
        <begin position="78"/>
        <end position="119"/>
    </location>
</feature>
<evidence type="ECO:0000256" key="2">
    <source>
        <dbReference type="ARBA" id="ARBA00007306"/>
    </source>
</evidence>
<dbReference type="GO" id="GO:0005634">
    <property type="term" value="C:nucleus"/>
    <property type="evidence" value="ECO:0007669"/>
    <property type="project" value="UniProtKB-SubCell"/>
</dbReference>
<keyword evidence="6 11" id="KW-0156">Chromatin regulator</keyword>
<evidence type="ECO:0000313" key="15">
    <source>
        <dbReference type="EMBL" id="CAB4255095.1"/>
    </source>
</evidence>
<feature type="repeat" description="WD" evidence="10">
    <location>
        <begin position="13"/>
        <end position="47"/>
    </location>
</feature>
<dbReference type="InterPro" id="IPR011494">
    <property type="entry name" value="HIRA-like_C"/>
</dbReference>
<dbReference type="Pfam" id="PF00400">
    <property type="entry name" value="WD40"/>
    <property type="match status" value="1"/>
</dbReference>
<keyword evidence="5 11" id="KW-0677">Repeat</keyword>
<sequence>MKVLKFPWLTHKEESRHYEIYTVDVSPDGKSIATGGLDGKIIIWSVDYIRKVIEAKQKNPKLTSNDINPEWKRPLASMNRHTGSVTCVKFSPDGKYLASGSDDRILLIWALDEEQLGQPIFGSEFDKERWTVRKRLVAHENDIQDICWAPDSSILVSVGLDRSVVVWSGSTFEKLKKLDVHQSQVKGVVFDPANKYFATASDDRTLKIFRYHKTGDDSFTIEHIISEPFKESPLTTYFRRLSWSPDGQHIAAPNATNGPVSSVAIINRGNWDTNIGLIGHDAPSEVARFSPRLYESKDQKPNGKKNDTDDIDNNKKRNSDVLEENVESIVATAGQDKILAVWSTSKMRPIFVAFDVANKSITDLAWNPTGDMLFVSSLDSSLTVITFEKNELGKAIPIEDNMKHLHRYGVDKDSLDFPESVKQLKLENTALTLKKTRLKELDTRFSGPQLPSPSKPKTKEPPIENSISTPIEPKRLSIDSTKKEGSVNILIPKRKKDTKLNTTVIKNGKKRVMPTLISSAGNPSTSTYPNNNLIQKSQNSKLSISSSSVVDNKPLNPNKKSNPDSLPLGLIKKIGVSSVAIPRLGLHTLVMGVRERSRTRFFAGDGDDENNGSDKDDANVYNKQHDDTIDENNPTEFLMTLNAKLTSDKVWSDEPSTRYVESSSIVPDTDTVLRECGDMSQFHTLEIHNGVERSIQFDSEALLENPTRILGYSKGQRTIEMFIPEVVLCALGIPQYKCWCIATANGSLIIISCSGQLKTPKIQMGHKIVKLTSQDNYLIAFTERGLFFVWDINNMKIIYRNIPVLPILNNKPIQGHRVRINTNVRSCSIDKTDQSLVVDMASPEDTRSYRWTKELGCWTEVIPVTSLEEIKPA</sequence>
<name>A0A8H2VGE5_9SACH</name>
<dbReference type="SMART" id="SM00320">
    <property type="entry name" value="WD40"/>
    <property type="match status" value="6"/>
</dbReference>
<dbReference type="GO" id="GO:0000785">
    <property type="term" value="C:chromatin"/>
    <property type="evidence" value="ECO:0007669"/>
    <property type="project" value="TreeGrafter"/>
</dbReference>
<evidence type="ECO:0000259" key="13">
    <source>
        <dbReference type="Pfam" id="PF07569"/>
    </source>
</evidence>
<evidence type="ECO:0000256" key="8">
    <source>
        <dbReference type="ARBA" id="ARBA00023163"/>
    </source>
</evidence>
<comment type="subcellular location">
    <subcellularLocation>
        <location evidence="1 11">Nucleus</location>
    </subcellularLocation>
</comment>
<evidence type="ECO:0000256" key="7">
    <source>
        <dbReference type="ARBA" id="ARBA00023015"/>
    </source>
</evidence>
<dbReference type="GeneID" id="64858125"/>
<feature type="repeat" description="WD" evidence="10">
    <location>
        <begin position="178"/>
        <end position="209"/>
    </location>
</feature>
<dbReference type="GO" id="GO:0031491">
    <property type="term" value="F:nucleosome binding"/>
    <property type="evidence" value="ECO:0007669"/>
    <property type="project" value="TreeGrafter"/>
</dbReference>
<keyword evidence="3 11" id="KW-0678">Repressor</keyword>
<dbReference type="EMBL" id="CAEFZW010000005">
    <property type="protein sequence ID" value="CAB4255095.1"/>
    <property type="molecule type" value="Genomic_DNA"/>
</dbReference>
<dbReference type="Pfam" id="PF24105">
    <property type="entry name" value="Beta-prop_CAF1B_HIR1"/>
    <property type="match status" value="1"/>
</dbReference>
<feature type="domain" description="Protein HIRA-like C-terminal" evidence="13">
    <location>
        <begin position="758"/>
        <end position="861"/>
    </location>
</feature>
<protein>
    <recommendedName>
        <fullName evidence="11">Protein HIR</fullName>
    </recommendedName>
</protein>
<keyword evidence="9 11" id="KW-0539">Nucleus</keyword>
<keyword evidence="7 11" id="KW-0805">Transcription regulation</keyword>
<dbReference type="GO" id="GO:0006351">
    <property type="term" value="P:DNA-templated transcription"/>
    <property type="evidence" value="ECO:0007669"/>
    <property type="project" value="InterPro"/>
</dbReference>
<dbReference type="Pfam" id="PF09453">
    <property type="entry name" value="HIRA_B"/>
    <property type="match status" value="1"/>
</dbReference>
<dbReference type="InterPro" id="IPR019015">
    <property type="entry name" value="HIRA_B_motif"/>
</dbReference>
<evidence type="ECO:0000256" key="11">
    <source>
        <dbReference type="RuleBase" id="RU364014"/>
    </source>
</evidence>
<evidence type="ECO:0000256" key="5">
    <source>
        <dbReference type="ARBA" id="ARBA00022737"/>
    </source>
</evidence>
<dbReference type="InterPro" id="IPR036322">
    <property type="entry name" value="WD40_repeat_dom_sf"/>
</dbReference>
<keyword evidence="16" id="KW-1185">Reference proteome</keyword>
<dbReference type="GO" id="GO:0034728">
    <property type="term" value="P:nucleosome organization"/>
    <property type="evidence" value="ECO:0007669"/>
    <property type="project" value="UniProtKB-ARBA"/>
</dbReference>
<feature type="compositionally biased region" description="Basic and acidic residues" evidence="12">
    <location>
        <begin position="294"/>
        <end position="319"/>
    </location>
</feature>
<feature type="region of interest" description="Disordered" evidence="12">
    <location>
        <begin position="514"/>
        <end position="533"/>
    </location>
</feature>
<keyword evidence="4 10" id="KW-0853">WD repeat</keyword>
<dbReference type="PROSITE" id="PS50294">
    <property type="entry name" value="WD_REPEATS_REGION"/>
    <property type="match status" value="4"/>
</dbReference>